<dbReference type="PANTHER" id="PTHR42663">
    <property type="entry name" value="HYDROLASE C777.06C-RELATED-RELATED"/>
    <property type="match status" value="1"/>
</dbReference>
<name>A0A235BMI5_UNCW3</name>
<feature type="domain" description="Metallo-beta-lactamase" evidence="1">
    <location>
        <begin position="22"/>
        <end position="213"/>
    </location>
</feature>
<dbReference type="CDD" id="cd07741">
    <property type="entry name" value="metallo-hydrolase-like_MBL-fold"/>
    <property type="match status" value="1"/>
</dbReference>
<evidence type="ECO:0000313" key="2">
    <source>
        <dbReference type="EMBL" id="OYD13673.1"/>
    </source>
</evidence>
<reference evidence="2 3" key="1">
    <citation type="submission" date="2017-07" db="EMBL/GenBank/DDBJ databases">
        <title>Recovery of genomes from metagenomes via a dereplication, aggregation, and scoring strategy.</title>
        <authorList>
            <person name="Sieber C.M."/>
            <person name="Probst A.J."/>
            <person name="Sharrar A."/>
            <person name="Thomas B.C."/>
            <person name="Hess M."/>
            <person name="Tringe S.G."/>
            <person name="Banfield J.F."/>
        </authorList>
    </citation>
    <scope>NUCLEOTIDE SEQUENCE [LARGE SCALE GENOMIC DNA]</scope>
    <source>
        <strain evidence="2">JGI_Cruoil_03_44_89</strain>
    </source>
</reference>
<protein>
    <recommendedName>
        <fullName evidence="1">Metallo-beta-lactamase domain-containing protein</fullName>
    </recommendedName>
</protein>
<evidence type="ECO:0000313" key="3">
    <source>
        <dbReference type="Proteomes" id="UP000215215"/>
    </source>
</evidence>
<dbReference type="AlphaFoldDB" id="A0A235BMI5"/>
<dbReference type="SUPFAM" id="SSF56281">
    <property type="entry name" value="Metallo-hydrolase/oxidoreductase"/>
    <property type="match status" value="1"/>
</dbReference>
<dbReference type="SMART" id="SM00849">
    <property type="entry name" value="Lactamase_B"/>
    <property type="match status" value="1"/>
</dbReference>
<evidence type="ECO:0000259" key="1">
    <source>
        <dbReference type="SMART" id="SM00849"/>
    </source>
</evidence>
<dbReference type="PANTHER" id="PTHR42663:SF6">
    <property type="entry name" value="HYDROLASE C777.06C-RELATED"/>
    <property type="match status" value="1"/>
</dbReference>
<sequence>MDRIVFLGTAGARIAVFKQIRASGGIWLELNDTRILIDPGPGSLVKCCASRAKLDPLKIDAIFLSHRHLDHCADMNVMVEAMTGGGLKKRGVVFLPSDALGEDPVLWSYARSYVEEIVILRENETYDLGKLKIHTSRRLIHGVETYGARFEGGKTVAYIPDTKFFPGLWENFKGDILIINVVRREKSEYDHLSLEEAKEIIKAIKPETAIITHFGMTMIMAKPWVLAEKLRDEVGINVIAARDGMQFAL</sequence>
<gene>
    <name evidence="2" type="ORF">CH333_10480</name>
</gene>
<proteinExistence type="predicted"/>
<accession>A0A235BMI5</accession>
<comment type="caution">
    <text evidence="2">The sequence shown here is derived from an EMBL/GenBank/DDBJ whole genome shotgun (WGS) entry which is preliminary data.</text>
</comment>
<dbReference type="InterPro" id="IPR001279">
    <property type="entry name" value="Metallo-B-lactamas"/>
</dbReference>
<dbReference type="EMBL" id="NOZQ01000226">
    <property type="protein sequence ID" value="OYD13673.1"/>
    <property type="molecule type" value="Genomic_DNA"/>
</dbReference>
<dbReference type="Gene3D" id="3.60.15.10">
    <property type="entry name" value="Ribonuclease Z/Hydroxyacylglutathione hydrolase-like"/>
    <property type="match status" value="1"/>
</dbReference>
<dbReference type="InterPro" id="IPR036866">
    <property type="entry name" value="RibonucZ/Hydroxyglut_hydro"/>
</dbReference>
<organism evidence="2 3">
    <name type="scientific">candidate division WOR-3 bacterium JGI_Cruoil_03_44_89</name>
    <dbReference type="NCBI Taxonomy" id="1973748"/>
    <lineage>
        <taxon>Bacteria</taxon>
        <taxon>Bacteria division WOR-3</taxon>
    </lineage>
</organism>
<dbReference type="Pfam" id="PF12706">
    <property type="entry name" value="Lactamase_B_2"/>
    <property type="match status" value="1"/>
</dbReference>
<dbReference type="Proteomes" id="UP000215215">
    <property type="component" value="Unassembled WGS sequence"/>
</dbReference>